<evidence type="ECO:0000313" key="7">
    <source>
        <dbReference type="EMBL" id="CAA6812232.1"/>
    </source>
</evidence>
<gene>
    <name evidence="2" type="ORF">HELGO_WM11252</name>
    <name evidence="4" type="ORF">HELGO_WM12398</name>
    <name evidence="5" type="ORF">HELGO_WM13035</name>
    <name evidence="7" type="ORF">HELGO_WM18571</name>
    <name evidence="1" type="ORF">HELGO_WM30091</name>
    <name evidence="6" type="ORF">HELGO_WM45529</name>
    <name evidence="3" type="ORF">HELGO_WM79342</name>
</gene>
<evidence type="ECO:0000313" key="1">
    <source>
        <dbReference type="EMBL" id="CAA6799146.1"/>
    </source>
</evidence>
<sequence length="26" mass="3210">MKRVEKINKLEEANLNDIKKNHPKYR</sequence>
<accession>A0A6S6S983</accession>
<name>A0A6S6S983_9BACT</name>
<evidence type="ECO:0000313" key="6">
    <source>
        <dbReference type="EMBL" id="CAA6811661.1"/>
    </source>
</evidence>
<reference evidence="2" key="1">
    <citation type="submission" date="2020-01" db="EMBL/GenBank/DDBJ databases">
        <authorList>
            <person name="Meier V. D."/>
            <person name="Meier V D."/>
        </authorList>
    </citation>
    <scope>NUCLEOTIDE SEQUENCE</scope>
    <source>
        <strain evidence="2">HLG_WM_MAG_06</strain>
    </source>
</reference>
<organism evidence="2">
    <name type="scientific">uncultured Sulfurovum sp</name>
    <dbReference type="NCBI Taxonomy" id="269237"/>
    <lineage>
        <taxon>Bacteria</taxon>
        <taxon>Pseudomonadati</taxon>
        <taxon>Campylobacterota</taxon>
        <taxon>Epsilonproteobacteria</taxon>
        <taxon>Campylobacterales</taxon>
        <taxon>Sulfurovaceae</taxon>
        <taxon>Sulfurovum</taxon>
        <taxon>environmental samples</taxon>
    </lineage>
</organism>
<evidence type="ECO:0000313" key="5">
    <source>
        <dbReference type="EMBL" id="CAA6801786.1"/>
    </source>
</evidence>
<dbReference type="EMBL" id="CACVAP010000014">
    <property type="protein sequence ID" value="CAA6799146.1"/>
    <property type="molecule type" value="Genomic_DNA"/>
</dbReference>
<dbReference type="EMBL" id="CACVAP010000031">
    <property type="protein sequence ID" value="CAA6800839.1"/>
    <property type="molecule type" value="Genomic_DNA"/>
</dbReference>
<dbReference type="EMBL" id="CACVAP010000035">
    <property type="protein sequence ID" value="CAA6801786.1"/>
    <property type="molecule type" value="Genomic_DNA"/>
</dbReference>
<evidence type="ECO:0000313" key="2">
    <source>
        <dbReference type="EMBL" id="CAA6799173.1"/>
    </source>
</evidence>
<evidence type="ECO:0000313" key="4">
    <source>
        <dbReference type="EMBL" id="CAA6800839.1"/>
    </source>
</evidence>
<proteinExistence type="predicted"/>
<protein>
    <submittedName>
        <fullName evidence="2">Uncharacterized protein</fullName>
    </submittedName>
</protein>
<dbReference type="EMBL" id="CACVAP010000025">
    <property type="protein sequence ID" value="CAA6799735.1"/>
    <property type="molecule type" value="Genomic_DNA"/>
</dbReference>
<evidence type="ECO:0000313" key="3">
    <source>
        <dbReference type="EMBL" id="CAA6799735.1"/>
    </source>
</evidence>
<dbReference type="EMBL" id="CACVAP010000065">
    <property type="protein sequence ID" value="CAA6812232.1"/>
    <property type="molecule type" value="Genomic_DNA"/>
</dbReference>
<dbReference type="EMBL" id="CACVAP010000062">
    <property type="protein sequence ID" value="CAA6811661.1"/>
    <property type="molecule type" value="Genomic_DNA"/>
</dbReference>
<dbReference type="AlphaFoldDB" id="A0A6S6S983"/>
<feature type="non-terminal residue" evidence="2">
    <location>
        <position position="26"/>
    </location>
</feature>
<dbReference type="EMBL" id="CACVAP010000015">
    <property type="protein sequence ID" value="CAA6799173.1"/>
    <property type="molecule type" value="Genomic_DNA"/>
</dbReference>